<organism evidence="8 9">
    <name type="scientific">Paenibacillus phyllosphaerae</name>
    <dbReference type="NCBI Taxonomy" id="274593"/>
    <lineage>
        <taxon>Bacteria</taxon>
        <taxon>Bacillati</taxon>
        <taxon>Bacillota</taxon>
        <taxon>Bacilli</taxon>
        <taxon>Bacillales</taxon>
        <taxon>Paenibacillaceae</taxon>
        <taxon>Paenibacillus</taxon>
    </lineage>
</organism>
<keyword evidence="9" id="KW-1185">Reference proteome</keyword>
<dbReference type="GO" id="GO:0005975">
    <property type="term" value="P:carbohydrate metabolic process"/>
    <property type="evidence" value="ECO:0007669"/>
    <property type="project" value="InterPro"/>
</dbReference>
<dbReference type="Gene3D" id="2.60.120.200">
    <property type="match status" value="1"/>
</dbReference>
<sequence>MAEPNGVTRNDSAKAQGVIVNPVLRGFNPDPYMLRAEGKYYIAVSSFEWLPGIRVYESDDLVSWQHCADLLTDQVNLRGNPKNCSIWAPQLSWSDGLFYLVYTDVKSTKRPFKDSHNYVITAASLQGPWSEPVYLNSSGFDPSLFHDDDGRKWLLNELWDYRIATGNKSVGVVIQEYDSDRQELIGEAVKLFDGTHLAKTEAPHIYKRGGWYYLITAEGGTGEGHAVTIARSQQLLGPYEVDPRFPMMTASDTPDWPLQCAGHGSLVESPEGEWYMAHLCTRPAEGEYAILGRETAIQKVEWTEDGWLQLAGGGKLPLLEVPAPGRNAHNSADAEACVSPDADGLSSSAPGAAVFEDRFDGPELARNWNTLRILRDESWCSLQQRPGFLRMSAGESPQTLFEHHMIAIRQTELAFRAETALDYRPVSYLQMAGLLLYLNDENYFYACVTQDEDQGRVVRLMYCEENTFTLLPEIIAVNGEAEVQLAVEADGTRARFFCRAGIEQEVWQPLGKEMSIAFLSGGFTGNFIGIGAHDMYRTAGSFADFSFFRYEGRN</sequence>
<dbReference type="SUPFAM" id="SSF49899">
    <property type="entry name" value="Concanavalin A-like lectins/glucanases"/>
    <property type="match status" value="1"/>
</dbReference>
<keyword evidence="2 6" id="KW-0378">Hydrolase</keyword>
<dbReference type="EC" id="3.2.1.37" evidence="8"/>
<dbReference type="GO" id="GO:0009044">
    <property type="term" value="F:xylan 1,4-beta-xylosidase activity"/>
    <property type="evidence" value="ECO:0007669"/>
    <property type="project" value="UniProtKB-EC"/>
</dbReference>
<comment type="similarity">
    <text evidence="1 6">Belongs to the glycosyl hydrolase 43 family.</text>
</comment>
<protein>
    <submittedName>
        <fullName evidence="8">Xylan 1,4-beta-xylosidase</fullName>
        <ecNumber evidence="8">3.2.1.37</ecNumber>
    </submittedName>
</protein>
<dbReference type="InterPro" id="IPR023296">
    <property type="entry name" value="Glyco_hydro_beta-prop_sf"/>
</dbReference>
<dbReference type="CDD" id="cd09000">
    <property type="entry name" value="GH43_SXA-like"/>
    <property type="match status" value="1"/>
</dbReference>
<feature type="site" description="Important for catalytic activity, responsible for pKa modulation of the active site Glu and correct orientation of both the proton donor and substrate" evidence="5">
    <location>
        <position position="141"/>
    </location>
</feature>
<accession>A0A7W5FL58</accession>
<evidence type="ECO:0000256" key="3">
    <source>
        <dbReference type="ARBA" id="ARBA00023295"/>
    </source>
</evidence>
<dbReference type="AlphaFoldDB" id="A0A7W5FL58"/>
<dbReference type="InterPro" id="IPR051795">
    <property type="entry name" value="Glycosyl_Hydrlase_43"/>
</dbReference>
<dbReference type="Pfam" id="PF17851">
    <property type="entry name" value="GH43_C2"/>
    <property type="match status" value="1"/>
</dbReference>
<proteinExistence type="inferred from homology"/>
<feature type="active site" description="Proton donor" evidence="4">
    <location>
        <position position="201"/>
    </location>
</feature>
<evidence type="ECO:0000259" key="7">
    <source>
        <dbReference type="Pfam" id="PF17851"/>
    </source>
</evidence>
<dbReference type="EMBL" id="JACHXK010000002">
    <property type="protein sequence ID" value="MBB3108865.1"/>
    <property type="molecule type" value="Genomic_DNA"/>
</dbReference>
<evidence type="ECO:0000256" key="1">
    <source>
        <dbReference type="ARBA" id="ARBA00009865"/>
    </source>
</evidence>
<evidence type="ECO:0000313" key="9">
    <source>
        <dbReference type="Proteomes" id="UP000570361"/>
    </source>
</evidence>
<dbReference type="PANTHER" id="PTHR42812">
    <property type="entry name" value="BETA-XYLOSIDASE"/>
    <property type="match status" value="1"/>
</dbReference>
<dbReference type="PANTHER" id="PTHR42812:SF12">
    <property type="entry name" value="BETA-XYLOSIDASE-RELATED"/>
    <property type="match status" value="1"/>
</dbReference>
<dbReference type="Proteomes" id="UP000570361">
    <property type="component" value="Unassembled WGS sequence"/>
</dbReference>
<dbReference type="Pfam" id="PF04616">
    <property type="entry name" value="Glyco_hydro_43"/>
    <property type="match status" value="1"/>
</dbReference>
<evidence type="ECO:0000313" key="8">
    <source>
        <dbReference type="EMBL" id="MBB3108865.1"/>
    </source>
</evidence>
<evidence type="ECO:0000256" key="4">
    <source>
        <dbReference type="PIRSR" id="PIRSR606710-1"/>
    </source>
</evidence>
<dbReference type="SUPFAM" id="SSF75005">
    <property type="entry name" value="Arabinanase/levansucrase/invertase"/>
    <property type="match status" value="1"/>
</dbReference>
<keyword evidence="3 6" id="KW-0326">Glycosidase</keyword>
<comment type="caution">
    <text evidence="8">The sequence shown here is derived from an EMBL/GenBank/DDBJ whole genome shotgun (WGS) entry which is preliminary data.</text>
</comment>
<feature type="domain" description="Beta-xylosidase C-terminal Concanavalin A-like" evidence="7">
    <location>
        <begin position="357"/>
        <end position="551"/>
    </location>
</feature>
<evidence type="ECO:0000256" key="6">
    <source>
        <dbReference type="RuleBase" id="RU361187"/>
    </source>
</evidence>
<dbReference type="InterPro" id="IPR013320">
    <property type="entry name" value="ConA-like_dom_sf"/>
</dbReference>
<feature type="active site" description="Proton acceptor" evidence="4">
    <location>
        <position position="30"/>
    </location>
</feature>
<evidence type="ECO:0000256" key="5">
    <source>
        <dbReference type="PIRSR" id="PIRSR606710-2"/>
    </source>
</evidence>
<dbReference type="InterPro" id="IPR006710">
    <property type="entry name" value="Glyco_hydro_43"/>
</dbReference>
<dbReference type="RefSeq" id="WP_183597474.1">
    <property type="nucleotide sequence ID" value="NZ_JACHXK010000002.1"/>
</dbReference>
<reference evidence="8 9" key="1">
    <citation type="submission" date="2020-08" db="EMBL/GenBank/DDBJ databases">
        <title>Genomic Encyclopedia of Type Strains, Phase III (KMG-III): the genomes of soil and plant-associated and newly described type strains.</title>
        <authorList>
            <person name="Whitman W."/>
        </authorList>
    </citation>
    <scope>NUCLEOTIDE SEQUENCE [LARGE SCALE GENOMIC DNA]</scope>
    <source>
        <strain evidence="8 9">CECT 5862</strain>
    </source>
</reference>
<dbReference type="InterPro" id="IPR041542">
    <property type="entry name" value="GH43_C2"/>
</dbReference>
<gene>
    <name evidence="8" type="ORF">FHS18_000917</name>
</gene>
<dbReference type="Gene3D" id="2.115.10.20">
    <property type="entry name" value="Glycosyl hydrolase domain, family 43"/>
    <property type="match status" value="1"/>
</dbReference>
<evidence type="ECO:0000256" key="2">
    <source>
        <dbReference type="ARBA" id="ARBA00022801"/>
    </source>
</evidence>
<name>A0A7W5FL58_9BACL</name>